<dbReference type="EMBL" id="JAGMUV010000019">
    <property type="protein sequence ID" value="KAH7127605.1"/>
    <property type="molecule type" value="Genomic_DNA"/>
</dbReference>
<gene>
    <name evidence="1" type="ORF">EDB81DRAFT_846435</name>
</gene>
<evidence type="ECO:0000313" key="2">
    <source>
        <dbReference type="Proteomes" id="UP000738349"/>
    </source>
</evidence>
<sequence>MPSTAAYFGSLVTNLGPLTTAVTPPASCATATNQLYYGNNISLGVVSGAPTCGYTGFGDCLPSGSEFDSLVSKGYETATQGFIHYFSPGVVCPAGWTTAGTLAHAEKTGSFESFGVFTQDPYVTDIEDQPYRALPGGKAWKEVLGKSETLALCCPSGYYGHINGGCWSSLGQREEFGYSSVCRMFYPEGVIATVNSFDGSTWDPPLLSISSVTERFMTRVEAISTTTGGTYTDGWDILTMVPAVPLVFQATDTALADADEDEDSAAPRTSTGPPSLQLITVLVSMLAGTGLLVFW</sequence>
<keyword evidence="2" id="KW-1185">Reference proteome</keyword>
<dbReference type="OrthoDB" id="5429716at2759"/>
<dbReference type="AlphaFoldDB" id="A0A9P9DW55"/>
<dbReference type="Proteomes" id="UP000738349">
    <property type="component" value="Unassembled WGS sequence"/>
</dbReference>
<proteinExistence type="predicted"/>
<protein>
    <submittedName>
        <fullName evidence="1">Uncharacterized protein</fullName>
    </submittedName>
</protein>
<comment type="caution">
    <text evidence="1">The sequence shown here is derived from an EMBL/GenBank/DDBJ whole genome shotgun (WGS) entry which is preliminary data.</text>
</comment>
<organism evidence="1 2">
    <name type="scientific">Dactylonectria macrodidyma</name>
    <dbReference type="NCBI Taxonomy" id="307937"/>
    <lineage>
        <taxon>Eukaryota</taxon>
        <taxon>Fungi</taxon>
        <taxon>Dikarya</taxon>
        <taxon>Ascomycota</taxon>
        <taxon>Pezizomycotina</taxon>
        <taxon>Sordariomycetes</taxon>
        <taxon>Hypocreomycetidae</taxon>
        <taxon>Hypocreales</taxon>
        <taxon>Nectriaceae</taxon>
        <taxon>Dactylonectria</taxon>
    </lineage>
</organism>
<accession>A0A9P9DW55</accession>
<name>A0A9P9DW55_9HYPO</name>
<evidence type="ECO:0000313" key="1">
    <source>
        <dbReference type="EMBL" id="KAH7127605.1"/>
    </source>
</evidence>
<reference evidence="1" key="1">
    <citation type="journal article" date="2021" name="Nat. Commun.">
        <title>Genetic determinants of endophytism in the Arabidopsis root mycobiome.</title>
        <authorList>
            <person name="Mesny F."/>
            <person name="Miyauchi S."/>
            <person name="Thiergart T."/>
            <person name="Pickel B."/>
            <person name="Atanasova L."/>
            <person name="Karlsson M."/>
            <person name="Huettel B."/>
            <person name="Barry K.W."/>
            <person name="Haridas S."/>
            <person name="Chen C."/>
            <person name="Bauer D."/>
            <person name="Andreopoulos W."/>
            <person name="Pangilinan J."/>
            <person name="LaButti K."/>
            <person name="Riley R."/>
            <person name="Lipzen A."/>
            <person name="Clum A."/>
            <person name="Drula E."/>
            <person name="Henrissat B."/>
            <person name="Kohler A."/>
            <person name="Grigoriev I.V."/>
            <person name="Martin F.M."/>
            <person name="Hacquard S."/>
        </authorList>
    </citation>
    <scope>NUCLEOTIDE SEQUENCE</scope>
    <source>
        <strain evidence="1">MPI-CAGE-AT-0147</strain>
    </source>
</reference>